<dbReference type="Proteomes" id="UP000053758">
    <property type="component" value="Unassembled WGS sequence"/>
</dbReference>
<dbReference type="AlphaFoldDB" id="A0A081CEJ9"/>
<evidence type="ECO:0000313" key="2">
    <source>
        <dbReference type="Proteomes" id="UP000053758"/>
    </source>
</evidence>
<accession>A0A081CEJ9</accession>
<dbReference type="OrthoDB" id="114080at2759"/>
<protein>
    <submittedName>
        <fullName evidence="1">Uncharacterized protein</fullName>
    </submittedName>
</protein>
<dbReference type="RefSeq" id="XP_014656882.1">
    <property type="nucleotide sequence ID" value="XM_014801396.1"/>
</dbReference>
<evidence type="ECO:0000313" key="1">
    <source>
        <dbReference type="EMBL" id="GAK65095.1"/>
    </source>
</evidence>
<dbReference type="GeneID" id="26304167"/>
<organism evidence="1 2">
    <name type="scientific">Pseudozyma antarctica</name>
    <name type="common">Yeast</name>
    <name type="synonym">Candida antarctica</name>
    <dbReference type="NCBI Taxonomy" id="84753"/>
    <lineage>
        <taxon>Eukaryota</taxon>
        <taxon>Fungi</taxon>
        <taxon>Dikarya</taxon>
        <taxon>Basidiomycota</taxon>
        <taxon>Ustilaginomycotina</taxon>
        <taxon>Ustilaginomycetes</taxon>
        <taxon>Ustilaginales</taxon>
        <taxon>Ustilaginaceae</taxon>
        <taxon>Moesziomyces</taxon>
    </lineage>
</organism>
<reference evidence="2" key="1">
    <citation type="journal article" date="2014" name="Genome Announc.">
        <title>Draft Genome Sequence of the Yeast Pseudozyma antarctica Type Strain JCM10317, a Producer of the Glycolipid Biosurfactants, Mannosylerythritol Lipids.</title>
        <authorList>
            <person name="Saika A."/>
            <person name="Koike H."/>
            <person name="Hori T."/>
            <person name="Fukuoka T."/>
            <person name="Sato S."/>
            <person name="Habe H."/>
            <person name="Kitamoto D."/>
            <person name="Morita T."/>
        </authorList>
    </citation>
    <scope>NUCLEOTIDE SEQUENCE [LARGE SCALE GENOMIC DNA]</scope>
    <source>
        <strain evidence="2">JCM 10317</strain>
    </source>
</reference>
<dbReference type="EMBL" id="DF830074">
    <property type="protein sequence ID" value="GAK65095.1"/>
    <property type="molecule type" value="Genomic_DNA"/>
</dbReference>
<keyword evidence="2" id="KW-1185">Reference proteome</keyword>
<name>A0A081CEJ9_PSEA2</name>
<dbReference type="HOGENOM" id="CLU_1094687_0_0_1"/>
<sequence>MKGSTSGPGGSSQSLKRTATTSIPTSRSTGKKARLDAACAERGSDSKSKVDSTTLDASIGVATLKQLKRSLRALIVGLQAVEAERVVLDRVWYKNASQFKSALWWRHANSLRRSLRSLDTAPALTARIALLYAELCGAGEPGSNQGWPVLPREAKPTSQSIETVLRTSQTKQRLREAEEELEELRGVIDVVRKRAEKGGKVLMVHLNTPPAPTFAPLVAGLIAICAAVHHPTAALVGEESALDELKNILGLLRTSV</sequence>
<gene>
    <name evidence="1" type="ORF">PAN0_007d3312</name>
</gene>
<proteinExistence type="predicted"/>